<dbReference type="AlphaFoldDB" id="A0A482X0Z3"/>
<evidence type="ECO:0000256" key="4">
    <source>
        <dbReference type="ARBA" id="ARBA00022448"/>
    </source>
</evidence>
<dbReference type="GO" id="GO:0007218">
    <property type="term" value="P:neuropeptide signaling pathway"/>
    <property type="evidence" value="ECO:0007669"/>
    <property type="project" value="InterPro"/>
</dbReference>
<gene>
    <name evidence="10" type="ORF">LSTR_LSTR001038</name>
</gene>
<evidence type="ECO:0000256" key="5">
    <source>
        <dbReference type="ARBA" id="ARBA00022525"/>
    </source>
</evidence>
<keyword evidence="7" id="KW-1015">Disulfide bond</keyword>
<keyword evidence="6 9" id="KW-0732">Signal</keyword>
<evidence type="ECO:0000256" key="8">
    <source>
        <dbReference type="ARBA" id="ARBA00023186"/>
    </source>
</evidence>
<dbReference type="FunCoup" id="A0A482X0Z3">
    <property type="interactions" value="69"/>
</dbReference>
<accession>A0A482X0Z3</accession>
<keyword evidence="5" id="KW-0964">Secreted</keyword>
<keyword evidence="4" id="KW-0813">Transport</keyword>
<keyword evidence="8" id="KW-0143">Chaperone</keyword>
<dbReference type="InterPro" id="IPR007945">
    <property type="entry name" value="Secretogranin_V"/>
</dbReference>
<protein>
    <recommendedName>
        <fullName evidence="3">Neuroendocrine protein 7B2</fullName>
    </recommendedName>
</protein>
<name>A0A482X0Z3_LAOST</name>
<organism evidence="10 11">
    <name type="scientific">Laodelphax striatellus</name>
    <name type="common">Small brown planthopper</name>
    <name type="synonym">Delphax striatella</name>
    <dbReference type="NCBI Taxonomy" id="195883"/>
    <lineage>
        <taxon>Eukaryota</taxon>
        <taxon>Metazoa</taxon>
        <taxon>Ecdysozoa</taxon>
        <taxon>Arthropoda</taxon>
        <taxon>Hexapoda</taxon>
        <taxon>Insecta</taxon>
        <taxon>Pterygota</taxon>
        <taxon>Neoptera</taxon>
        <taxon>Paraneoptera</taxon>
        <taxon>Hemiptera</taxon>
        <taxon>Auchenorrhyncha</taxon>
        <taxon>Fulgoroidea</taxon>
        <taxon>Delphacidae</taxon>
        <taxon>Criomorphinae</taxon>
        <taxon>Laodelphax</taxon>
    </lineage>
</organism>
<comment type="similarity">
    <text evidence="2">Belongs to the 7B2 family.</text>
</comment>
<reference evidence="10 11" key="1">
    <citation type="journal article" date="2017" name="Gigascience">
        <title>Genome sequence of the small brown planthopper, Laodelphax striatellus.</title>
        <authorList>
            <person name="Zhu J."/>
            <person name="Jiang F."/>
            <person name="Wang X."/>
            <person name="Yang P."/>
            <person name="Bao Y."/>
            <person name="Zhao W."/>
            <person name="Wang W."/>
            <person name="Lu H."/>
            <person name="Wang Q."/>
            <person name="Cui N."/>
            <person name="Li J."/>
            <person name="Chen X."/>
            <person name="Luo L."/>
            <person name="Yu J."/>
            <person name="Kang L."/>
            <person name="Cui F."/>
        </authorList>
    </citation>
    <scope>NUCLEOTIDE SEQUENCE [LARGE SCALE GENOMIC DNA]</scope>
    <source>
        <strain evidence="10">Lst14</strain>
    </source>
</reference>
<evidence type="ECO:0000256" key="9">
    <source>
        <dbReference type="SAM" id="SignalP"/>
    </source>
</evidence>
<feature type="signal peptide" evidence="9">
    <location>
        <begin position="1"/>
        <end position="18"/>
    </location>
</feature>
<comment type="caution">
    <text evidence="10">The sequence shown here is derived from an EMBL/GenBank/DDBJ whole genome shotgun (WGS) entry which is preliminary data.</text>
</comment>
<dbReference type="Proteomes" id="UP000291343">
    <property type="component" value="Unassembled WGS sequence"/>
</dbReference>
<dbReference type="STRING" id="195883.A0A482X0Z3"/>
<comment type="subcellular location">
    <subcellularLocation>
        <location evidence="1">Secreted</location>
    </subcellularLocation>
</comment>
<dbReference type="GO" id="GO:0046883">
    <property type="term" value="P:regulation of hormone secretion"/>
    <property type="evidence" value="ECO:0007669"/>
    <property type="project" value="TreeGrafter"/>
</dbReference>
<dbReference type="GO" id="GO:0005576">
    <property type="term" value="C:extracellular region"/>
    <property type="evidence" value="ECO:0007669"/>
    <property type="project" value="UniProtKB-SubCell"/>
</dbReference>
<dbReference type="GO" id="GO:0030234">
    <property type="term" value="F:enzyme regulator activity"/>
    <property type="evidence" value="ECO:0007669"/>
    <property type="project" value="TreeGrafter"/>
</dbReference>
<dbReference type="PANTHER" id="PTHR12738:SF0">
    <property type="entry name" value="NEUROENDOCRINE PROTEIN 7B2"/>
    <property type="match status" value="1"/>
</dbReference>
<evidence type="ECO:0000313" key="10">
    <source>
        <dbReference type="EMBL" id="RZF39517.1"/>
    </source>
</evidence>
<dbReference type="InParanoid" id="A0A482X0Z3"/>
<dbReference type="PANTHER" id="PTHR12738">
    <property type="entry name" value="NEUROENDOCRINE PROTEIN 7B2"/>
    <property type="match status" value="1"/>
</dbReference>
<evidence type="ECO:0000313" key="11">
    <source>
        <dbReference type="Proteomes" id="UP000291343"/>
    </source>
</evidence>
<dbReference type="EMBL" id="QKKF02019844">
    <property type="protein sequence ID" value="RZF39517.1"/>
    <property type="molecule type" value="Genomic_DNA"/>
</dbReference>
<proteinExistence type="inferred from homology"/>
<evidence type="ECO:0000256" key="1">
    <source>
        <dbReference type="ARBA" id="ARBA00004613"/>
    </source>
</evidence>
<dbReference type="GO" id="GO:0030141">
    <property type="term" value="C:secretory granule"/>
    <property type="evidence" value="ECO:0007669"/>
    <property type="project" value="InterPro"/>
</dbReference>
<keyword evidence="11" id="KW-1185">Reference proteome</keyword>
<feature type="chain" id="PRO_5019716669" description="Neuroendocrine protein 7B2" evidence="9">
    <location>
        <begin position="19"/>
        <end position="243"/>
    </location>
</feature>
<sequence length="243" mass="26562">MGVVTLLAIATSVVGAIAYMPSGNEHLLTDSLLREVVDRMGHDLAESYLDYPSSPNGGRLSMSALMARADKDMDDAPFYPDSPSPSLRDQEYIQHSNLWGHHYLTGGNGEGGHRISFGGNGGGTGKVKSDASLPAYCNPPNPCPIGFSAEDDCLEQYENTAAFSRDYQAAQDCMCDSEHMFDCERKNPHNALDDADLADYDMQIDNQHKNLVAKKFHVKKDSNPFLEGEKLPIAAKKGINVEY</sequence>
<evidence type="ECO:0000256" key="2">
    <source>
        <dbReference type="ARBA" id="ARBA00006348"/>
    </source>
</evidence>
<dbReference type="Pfam" id="PF05281">
    <property type="entry name" value="Secretogranin_V"/>
    <property type="match status" value="1"/>
</dbReference>
<evidence type="ECO:0000256" key="3">
    <source>
        <dbReference type="ARBA" id="ARBA00019589"/>
    </source>
</evidence>
<evidence type="ECO:0000256" key="6">
    <source>
        <dbReference type="ARBA" id="ARBA00022729"/>
    </source>
</evidence>
<evidence type="ECO:0000256" key="7">
    <source>
        <dbReference type="ARBA" id="ARBA00023157"/>
    </source>
</evidence>
<dbReference type="OrthoDB" id="9922675at2759"/>